<name>A0A066YRD3_9ACTN</name>
<evidence type="ECO:0000313" key="2">
    <source>
        <dbReference type="EMBL" id="KDN80631.1"/>
    </source>
</evidence>
<dbReference type="AlphaFoldDB" id="A0A066YRD3"/>
<organism evidence="2 3">
    <name type="scientific">Kitasatospora cheerisanensis KCTC 2395</name>
    <dbReference type="NCBI Taxonomy" id="1348663"/>
    <lineage>
        <taxon>Bacteria</taxon>
        <taxon>Bacillati</taxon>
        <taxon>Actinomycetota</taxon>
        <taxon>Actinomycetes</taxon>
        <taxon>Kitasatosporales</taxon>
        <taxon>Streptomycetaceae</taxon>
        <taxon>Kitasatospora</taxon>
    </lineage>
</organism>
<accession>A0A066YRD3</accession>
<reference evidence="2 3" key="1">
    <citation type="submission" date="2014-05" db="EMBL/GenBank/DDBJ databases">
        <title>Draft Genome Sequence of Kitasatospora cheerisanensis KCTC 2395.</title>
        <authorList>
            <person name="Nam D.H."/>
        </authorList>
    </citation>
    <scope>NUCLEOTIDE SEQUENCE [LARGE SCALE GENOMIC DNA]</scope>
    <source>
        <strain evidence="2 3">KCTC 2395</strain>
    </source>
</reference>
<gene>
    <name evidence="2" type="ORF">KCH_76070</name>
</gene>
<evidence type="ECO:0000313" key="3">
    <source>
        <dbReference type="Proteomes" id="UP000027178"/>
    </source>
</evidence>
<evidence type="ECO:0000256" key="1">
    <source>
        <dbReference type="SAM" id="MobiDB-lite"/>
    </source>
</evidence>
<dbReference type="HOGENOM" id="CLU_3169140_0_0_11"/>
<protein>
    <submittedName>
        <fullName evidence="2">Uncharacterized protein</fullName>
    </submittedName>
</protein>
<sequence>MGERPELPPGLTAVRGRSAPRPGVRTALPSAGVRIPGGGSRVVVGPW</sequence>
<keyword evidence="3" id="KW-1185">Reference proteome</keyword>
<dbReference type="Proteomes" id="UP000027178">
    <property type="component" value="Unassembled WGS sequence"/>
</dbReference>
<proteinExistence type="predicted"/>
<feature type="region of interest" description="Disordered" evidence="1">
    <location>
        <begin position="1"/>
        <end position="32"/>
    </location>
</feature>
<comment type="caution">
    <text evidence="2">The sequence shown here is derived from an EMBL/GenBank/DDBJ whole genome shotgun (WGS) entry which is preliminary data.</text>
</comment>
<dbReference type="EMBL" id="JNBY01000168">
    <property type="protein sequence ID" value="KDN80631.1"/>
    <property type="molecule type" value="Genomic_DNA"/>
</dbReference>